<feature type="signal peptide" evidence="1">
    <location>
        <begin position="1"/>
        <end position="29"/>
    </location>
</feature>
<feature type="chain" id="PRO_5020229659" description="Ig-like domain repeat protein" evidence="1">
    <location>
        <begin position="30"/>
        <end position="348"/>
    </location>
</feature>
<evidence type="ECO:0000256" key="1">
    <source>
        <dbReference type="SAM" id="SignalP"/>
    </source>
</evidence>
<dbReference type="AlphaFoldDB" id="A0A4R4ZJ07"/>
<evidence type="ECO:0008006" key="4">
    <source>
        <dbReference type="Google" id="ProtNLM"/>
    </source>
</evidence>
<proteinExistence type="predicted"/>
<organism evidence="2 3">
    <name type="scientific">Kribbella antibiotica</name>
    <dbReference type="NCBI Taxonomy" id="190195"/>
    <lineage>
        <taxon>Bacteria</taxon>
        <taxon>Bacillati</taxon>
        <taxon>Actinomycetota</taxon>
        <taxon>Actinomycetes</taxon>
        <taxon>Propionibacteriales</taxon>
        <taxon>Kribbellaceae</taxon>
        <taxon>Kribbella</taxon>
    </lineage>
</organism>
<evidence type="ECO:0000313" key="3">
    <source>
        <dbReference type="Proteomes" id="UP000295124"/>
    </source>
</evidence>
<protein>
    <recommendedName>
        <fullName evidence="4">Ig-like domain repeat protein</fullName>
    </recommendedName>
</protein>
<accession>A0A4R4ZJ07</accession>
<keyword evidence="1" id="KW-0732">Signal</keyword>
<reference evidence="2 3" key="1">
    <citation type="submission" date="2019-03" db="EMBL/GenBank/DDBJ databases">
        <title>Draft genome sequences of novel Actinobacteria.</title>
        <authorList>
            <person name="Sahin N."/>
            <person name="Ay H."/>
            <person name="Saygin H."/>
        </authorList>
    </citation>
    <scope>NUCLEOTIDE SEQUENCE [LARGE SCALE GENOMIC DNA]</scope>
    <source>
        <strain evidence="2 3">JCM 13523</strain>
    </source>
</reference>
<gene>
    <name evidence="2" type="ORF">E1263_23295</name>
</gene>
<evidence type="ECO:0000313" key="2">
    <source>
        <dbReference type="EMBL" id="TDD57519.1"/>
    </source>
</evidence>
<name>A0A4R4ZJ07_9ACTN</name>
<dbReference type="RefSeq" id="WP_132170812.1">
    <property type="nucleotide sequence ID" value="NZ_SMKX01000072.1"/>
</dbReference>
<keyword evidence="3" id="KW-1185">Reference proteome</keyword>
<dbReference type="OrthoDB" id="9819344at2"/>
<comment type="caution">
    <text evidence="2">The sequence shown here is derived from an EMBL/GenBank/DDBJ whole genome shotgun (WGS) entry which is preliminary data.</text>
</comment>
<dbReference type="EMBL" id="SMKX01000072">
    <property type="protein sequence ID" value="TDD57519.1"/>
    <property type="molecule type" value="Genomic_DNA"/>
</dbReference>
<dbReference type="Proteomes" id="UP000295124">
    <property type="component" value="Unassembled WGS sequence"/>
</dbReference>
<sequence length="348" mass="35994">MPFRTRTIVSALGAVTFVGTALGAVPASAGSVDLQVESAFFNKTKVAVAGLNTVPVTLTVKATYKLGKPGQPMFAVLDSVDSPQYSPELYSEPLKLIDGTGTDGTWQGIVNVPSIQGGTLELSRVEAGVFDPKAPIGDNDLVSGVSLAVTGLHVPKITRTVSANPVPFGKPYSITWKVTDSATGKPYGSRLKVLATKGPYCSAVKGSAGAVQTNTAGVLVVPYAPADGDKLNCLLLPGTQAPIDSYALAPNRPGVVAATPDKTSAKVGTTVAVKGNVLGFTYDCPVNLQRLSGATQWRTLRSTKQGVSGRYSLPAQITAKGKSTYRVQFPACHQVLAGVSKSFAITGV</sequence>